<dbReference type="AlphaFoldDB" id="A0A7V2WVS1"/>
<name>A0A7V2WVS1_LEUMU</name>
<dbReference type="PANTHER" id="PTHR21716:SF64">
    <property type="entry name" value="AI-2 TRANSPORT PROTEIN TQSA"/>
    <property type="match status" value="1"/>
</dbReference>
<dbReference type="Pfam" id="PF01594">
    <property type="entry name" value="AI-2E_transport"/>
    <property type="match status" value="1"/>
</dbReference>
<keyword evidence="5 6" id="KW-0472">Membrane</keyword>
<keyword evidence="3 6" id="KW-0812">Transmembrane</keyword>
<evidence type="ECO:0000256" key="5">
    <source>
        <dbReference type="ARBA" id="ARBA00023136"/>
    </source>
</evidence>
<feature type="transmembrane region" description="Helical" evidence="6">
    <location>
        <begin position="244"/>
        <end position="263"/>
    </location>
</feature>
<accession>A0A7V2WVS1</accession>
<organism evidence="7">
    <name type="scientific">Leucothrix mucor</name>
    <dbReference type="NCBI Taxonomy" id="45248"/>
    <lineage>
        <taxon>Bacteria</taxon>
        <taxon>Pseudomonadati</taxon>
        <taxon>Pseudomonadota</taxon>
        <taxon>Gammaproteobacteria</taxon>
        <taxon>Thiotrichales</taxon>
        <taxon>Thiotrichaceae</taxon>
        <taxon>Leucothrix</taxon>
    </lineage>
</organism>
<comment type="subcellular location">
    <subcellularLocation>
        <location evidence="1">Membrane</location>
        <topology evidence="1">Multi-pass membrane protein</topology>
    </subcellularLocation>
</comment>
<dbReference type="Proteomes" id="UP000885750">
    <property type="component" value="Unassembled WGS sequence"/>
</dbReference>
<comment type="similarity">
    <text evidence="2">Belongs to the autoinducer-2 exporter (AI-2E) (TC 2.A.86) family.</text>
</comment>
<keyword evidence="4 6" id="KW-1133">Transmembrane helix</keyword>
<evidence type="ECO:0000256" key="4">
    <source>
        <dbReference type="ARBA" id="ARBA00022989"/>
    </source>
</evidence>
<feature type="transmembrane region" description="Helical" evidence="6">
    <location>
        <begin position="6"/>
        <end position="39"/>
    </location>
</feature>
<feature type="transmembrane region" description="Helical" evidence="6">
    <location>
        <begin position="211"/>
        <end position="238"/>
    </location>
</feature>
<evidence type="ECO:0000256" key="1">
    <source>
        <dbReference type="ARBA" id="ARBA00004141"/>
    </source>
</evidence>
<dbReference type="PANTHER" id="PTHR21716">
    <property type="entry name" value="TRANSMEMBRANE PROTEIN"/>
    <property type="match status" value="1"/>
</dbReference>
<protein>
    <submittedName>
        <fullName evidence="7">AI-2E family transporter</fullName>
    </submittedName>
</protein>
<evidence type="ECO:0000256" key="6">
    <source>
        <dbReference type="SAM" id="Phobius"/>
    </source>
</evidence>
<feature type="transmembrane region" description="Helical" evidence="6">
    <location>
        <begin position="59"/>
        <end position="80"/>
    </location>
</feature>
<dbReference type="InterPro" id="IPR002549">
    <property type="entry name" value="AI-2E-like"/>
</dbReference>
<sequence>MTQSTRWFWLAIITIFVFLLYLLAPILLPFISAALLAYLGDPLVDRLEKTRLTRTLSVVVVFLLLFAVLGPLMVFLITLLKEQLGSFLIRMPDYLDWLVTNLQPTVQTKLGVTLPTLEVEQLKETFIKEWVNAGGFIKGLIRTISHSGLVVAGWLANIILIPVITFYLLRDWDHLVKYLHDILPRSIESKVVQLAQESDEVLGAFLRGQMLVMLALGIIYSIGLSIVGVEFSLLIGLFAGLLSFIPYMGLIIGVLIAGVAVLFQTGELISLFWVFFVFGIAQMIEGMFLTPILVGDRIGLHPVAVIFAVLAGGQLFGFFGILLALPVFAVLAVLLRHAHKKYKGSKIYQT</sequence>
<dbReference type="GO" id="GO:0055085">
    <property type="term" value="P:transmembrane transport"/>
    <property type="evidence" value="ECO:0007669"/>
    <property type="project" value="TreeGrafter"/>
</dbReference>
<feature type="transmembrane region" description="Helical" evidence="6">
    <location>
        <begin position="149"/>
        <end position="169"/>
    </location>
</feature>
<evidence type="ECO:0000256" key="2">
    <source>
        <dbReference type="ARBA" id="ARBA00009773"/>
    </source>
</evidence>
<comment type="caution">
    <text evidence="7">The sequence shown here is derived from an EMBL/GenBank/DDBJ whole genome shotgun (WGS) entry which is preliminary data.</text>
</comment>
<proteinExistence type="inferred from homology"/>
<feature type="transmembrane region" description="Helical" evidence="6">
    <location>
        <begin position="306"/>
        <end position="335"/>
    </location>
</feature>
<reference evidence="7" key="1">
    <citation type="journal article" date="2020" name="mSystems">
        <title>Genome- and Community-Level Interaction Insights into Carbon Utilization and Element Cycling Functions of Hydrothermarchaeota in Hydrothermal Sediment.</title>
        <authorList>
            <person name="Zhou Z."/>
            <person name="Liu Y."/>
            <person name="Xu W."/>
            <person name="Pan J."/>
            <person name="Luo Z.H."/>
            <person name="Li M."/>
        </authorList>
    </citation>
    <scope>NUCLEOTIDE SEQUENCE [LARGE SCALE GENOMIC DNA]</scope>
    <source>
        <strain evidence="7">HyVt-493</strain>
    </source>
</reference>
<evidence type="ECO:0000313" key="7">
    <source>
        <dbReference type="EMBL" id="HFC92992.1"/>
    </source>
</evidence>
<gene>
    <name evidence="7" type="ORF">ENJ51_09290</name>
</gene>
<evidence type="ECO:0000256" key="3">
    <source>
        <dbReference type="ARBA" id="ARBA00022692"/>
    </source>
</evidence>
<feature type="transmembrane region" description="Helical" evidence="6">
    <location>
        <begin position="270"/>
        <end position="294"/>
    </location>
</feature>
<dbReference type="EMBL" id="DRMS01000345">
    <property type="protein sequence ID" value="HFC92992.1"/>
    <property type="molecule type" value="Genomic_DNA"/>
</dbReference>
<dbReference type="GO" id="GO:0016020">
    <property type="term" value="C:membrane"/>
    <property type="evidence" value="ECO:0007669"/>
    <property type="project" value="UniProtKB-SubCell"/>
</dbReference>